<evidence type="ECO:0000313" key="1">
    <source>
        <dbReference type="EMBL" id="NDV33722.1"/>
    </source>
</evidence>
<dbReference type="InterPro" id="IPR036866">
    <property type="entry name" value="RibonucZ/Hydroxyglut_hydro"/>
</dbReference>
<reference evidence="1" key="1">
    <citation type="journal article" date="2020" name="J. Eukaryot. Microbiol.">
        <title>De novo Sequencing, Assembly and Annotation of the Transcriptome for the Free-Living Testate Amoeba Arcella intermedia.</title>
        <authorList>
            <person name="Ribeiro G.M."/>
            <person name="Porfirio-Sousa A.L."/>
            <person name="Maurer-Alcala X.X."/>
            <person name="Katz L.A."/>
            <person name="Lahr D.J.G."/>
        </authorList>
    </citation>
    <scope>NUCLEOTIDE SEQUENCE</scope>
</reference>
<protein>
    <recommendedName>
        <fullName evidence="2">Metallo-beta-lactamase domain-containing protein</fullName>
    </recommendedName>
</protein>
<sequence length="242" mass="27977">MISRHVPPVIYLPEEALEECRAYLESHLAFRLHGQEIEEMLPSYRLVGVRGGQKVRLTGKGHTDKLCEIFQCHHSVPCVGYGFLQEKKRLKAEYAGVPGRQLGALRKQGVALDEPFESPMFLFMGDTTVQFFEEQLELEGKGKENVFRYPLIITECTFLGLDEEDTNRAARKKHIVWTELKPIVVSHPHIVFVLIHFSLRHSPKELRSFFKDQKLDNIVVFVEEENSTLVQSHEQDQNLEDY</sequence>
<evidence type="ECO:0008006" key="2">
    <source>
        <dbReference type="Google" id="ProtNLM"/>
    </source>
</evidence>
<proteinExistence type="predicted"/>
<dbReference type="AlphaFoldDB" id="A0A6B2L9J8"/>
<dbReference type="Gene3D" id="3.60.15.10">
    <property type="entry name" value="Ribonuclease Z/Hydroxyacylglutathione hydrolase-like"/>
    <property type="match status" value="1"/>
</dbReference>
<dbReference type="PANTHER" id="PTHR46504:SF2">
    <property type="entry name" value="TRNASE Z TRZ1"/>
    <property type="match status" value="1"/>
</dbReference>
<organism evidence="1">
    <name type="scientific">Arcella intermedia</name>
    <dbReference type="NCBI Taxonomy" id="1963864"/>
    <lineage>
        <taxon>Eukaryota</taxon>
        <taxon>Amoebozoa</taxon>
        <taxon>Tubulinea</taxon>
        <taxon>Elardia</taxon>
        <taxon>Arcellinida</taxon>
        <taxon>Sphaerothecina</taxon>
        <taxon>Arcellidae</taxon>
        <taxon>Arcella</taxon>
    </lineage>
</organism>
<dbReference type="EMBL" id="GIBP01004753">
    <property type="protein sequence ID" value="NDV33722.1"/>
    <property type="molecule type" value="Transcribed_RNA"/>
</dbReference>
<name>A0A6B2L9J8_9EUKA</name>
<accession>A0A6B2L9J8</accession>
<dbReference type="PANTHER" id="PTHR46504">
    <property type="entry name" value="TRNASE Z TRZ1"/>
    <property type="match status" value="1"/>
</dbReference>
<dbReference type="SUPFAM" id="SSF56281">
    <property type="entry name" value="Metallo-hydrolase/oxidoreductase"/>
    <property type="match status" value="1"/>
</dbReference>